<gene>
    <name evidence="4" type="ORF">AX660_18555</name>
</gene>
<keyword evidence="2" id="KW-0812">Transmembrane</keyword>
<organism evidence="4 5">
    <name type="scientific">Paraglaciecola hydrolytica</name>
    <dbReference type="NCBI Taxonomy" id="1799789"/>
    <lineage>
        <taxon>Bacteria</taxon>
        <taxon>Pseudomonadati</taxon>
        <taxon>Pseudomonadota</taxon>
        <taxon>Gammaproteobacteria</taxon>
        <taxon>Alteromonadales</taxon>
        <taxon>Alteromonadaceae</taxon>
        <taxon>Paraglaciecola</taxon>
    </lineage>
</organism>
<evidence type="ECO:0000256" key="1">
    <source>
        <dbReference type="ARBA" id="ARBA00007613"/>
    </source>
</evidence>
<dbReference type="Gene3D" id="1.20.1600.10">
    <property type="entry name" value="Outer membrane efflux proteins (OEP)"/>
    <property type="match status" value="1"/>
</dbReference>
<sequence length="459" mass="50140">MDNYFSLANLAFAIMSISGCAVGPDYTAPLAVEQIQLVQPYQQATQATRWWRAFDDAELNRLVSIALEQNRSLIKAQANVARAAAIFNDTDNDWLPKGSVDTDYQAGENTTIAATDNNVVSRGSRLGANLSWDLDLFGKIRRATEAAAANAEQAEVLWHEAQVQIISQVASSYGDYRGAQLRLQVAEKNLDNLQQTRNIVEVRLDAGFASDFELARVDAQFYAIKTMVPTLNTDLLRAKATLSALLGKAPGELNLADATPLPQLNHPVSIEDSRAYLSFRADVAAAERKLAASTADIGVVTADLYPALSVKGFLGFVSGPGLALNTANQAWSLAPTLSWQAADLGSVRAKIRAADASAKMALADFEQQVFDALNDMQLSLDTYNLSREQQLFSELQYKASTKAMIIARVRYEAGNGEFYDLLDAERTWLQSRDQLAQIQHQSFVKLVSVYRAFAGGLTI</sequence>
<comment type="similarity">
    <text evidence="1 2">Belongs to the outer membrane factor (OMF) (TC 1.B.17) family.</text>
</comment>
<dbReference type="EMBL" id="LSNE01000007">
    <property type="protein sequence ID" value="KXI28366.1"/>
    <property type="molecule type" value="Genomic_DNA"/>
</dbReference>
<dbReference type="PANTHER" id="PTHR30203:SF25">
    <property type="entry name" value="OUTER MEMBRANE PROTEIN-RELATED"/>
    <property type="match status" value="1"/>
</dbReference>
<accession>A0A135ZZE9</accession>
<comment type="subcellular location">
    <subcellularLocation>
        <location evidence="2">Cell outer membrane</location>
        <topology evidence="2">Lipid-anchor</topology>
    </subcellularLocation>
</comment>
<keyword evidence="5" id="KW-1185">Reference proteome</keyword>
<proteinExistence type="inferred from homology"/>
<keyword evidence="3" id="KW-0175">Coiled coil</keyword>
<dbReference type="Proteomes" id="UP000070299">
    <property type="component" value="Unassembled WGS sequence"/>
</dbReference>
<evidence type="ECO:0000256" key="2">
    <source>
        <dbReference type="RuleBase" id="RU362097"/>
    </source>
</evidence>
<keyword evidence="2" id="KW-1134">Transmembrane beta strand</keyword>
<dbReference type="AlphaFoldDB" id="A0A135ZZE9"/>
<dbReference type="STRING" id="1799789.AX660_18555"/>
<keyword evidence="2" id="KW-0564">Palmitate</keyword>
<feature type="coiled-coil region" evidence="3">
    <location>
        <begin position="176"/>
        <end position="203"/>
    </location>
</feature>
<keyword evidence="2" id="KW-0472">Membrane</keyword>
<dbReference type="Pfam" id="PF02321">
    <property type="entry name" value="OEP"/>
    <property type="match status" value="2"/>
</dbReference>
<dbReference type="GO" id="GO:0015562">
    <property type="term" value="F:efflux transmembrane transporter activity"/>
    <property type="evidence" value="ECO:0007669"/>
    <property type="project" value="InterPro"/>
</dbReference>
<dbReference type="Gene3D" id="2.20.200.10">
    <property type="entry name" value="Outer membrane efflux proteins (OEP)"/>
    <property type="match status" value="1"/>
</dbReference>
<dbReference type="SUPFAM" id="SSF56954">
    <property type="entry name" value="Outer membrane efflux proteins (OEP)"/>
    <property type="match status" value="1"/>
</dbReference>
<dbReference type="OrthoDB" id="9770517at2"/>
<dbReference type="RefSeq" id="WP_068378576.1">
    <property type="nucleotide sequence ID" value="NZ_LSNE01000007.1"/>
</dbReference>
<dbReference type="PANTHER" id="PTHR30203">
    <property type="entry name" value="OUTER MEMBRANE CATION EFFLUX PROTEIN"/>
    <property type="match status" value="1"/>
</dbReference>
<keyword evidence="2" id="KW-0449">Lipoprotein</keyword>
<protein>
    <recommendedName>
        <fullName evidence="6">RND transporter</fullName>
    </recommendedName>
</protein>
<evidence type="ECO:0008006" key="6">
    <source>
        <dbReference type="Google" id="ProtNLM"/>
    </source>
</evidence>
<dbReference type="InterPro" id="IPR003423">
    <property type="entry name" value="OMP_efflux"/>
</dbReference>
<comment type="caution">
    <text evidence="4">The sequence shown here is derived from an EMBL/GenBank/DDBJ whole genome shotgun (WGS) entry which is preliminary data.</text>
</comment>
<evidence type="ECO:0000256" key="3">
    <source>
        <dbReference type="SAM" id="Coils"/>
    </source>
</evidence>
<name>A0A135ZZE9_9ALTE</name>
<reference evidence="5" key="1">
    <citation type="submission" date="2016-02" db="EMBL/GenBank/DDBJ databases">
        <authorList>
            <person name="Schultz-Johansen M."/>
            <person name="Glaring M.A."/>
            <person name="Bech P.K."/>
            <person name="Stougaard P."/>
        </authorList>
    </citation>
    <scope>NUCLEOTIDE SEQUENCE [LARGE SCALE GENOMIC DNA]</scope>
    <source>
        <strain evidence="5">S66</strain>
    </source>
</reference>
<evidence type="ECO:0000313" key="4">
    <source>
        <dbReference type="EMBL" id="KXI28366.1"/>
    </source>
</evidence>
<evidence type="ECO:0000313" key="5">
    <source>
        <dbReference type="Proteomes" id="UP000070299"/>
    </source>
</evidence>
<dbReference type="InterPro" id="IPR010131">
    <property type="entry name" value="MdtP/NodT-like"/>
</dbReference>
<dbReference type="NCBIfam" id="TIGR01845">
    <property type="entry name" value="outer_NodT"/>
    <property type="match status" value="1"/>
</dbReference>
<dbReference type="GO" id="GO:0009279">
    <property type="term" value="C:cell outer membrane"/>
    <property type="evidence" value="ECO:0007669"/>
    <property type="project" value="UniProtKB-SubCell"/>
</dbReference>